<dbReference type="Proteomes" id="UP000824533">
    <property type="component" value="Linkage Group LG28"/>
</dbReference>
<name>A0ACC1CF38_9NEOP</name>
<proteinExistence type="predicted"/>
<gene>
    <name evidence="1" type="ORF">K1T71_014099</name>
</gene>
<dbReference type="EMBL" id="CM034414">
    <property type="protein sequence ID" value="KAJ0170171.1"/>
    <property type="molecule type" value="Genomic_DNA"/>
</dbReference>
<protein>
    <submittedName>
        <fullName evidence="1">Uncharacterized protein</fullName>
    </submittedName>
</protein>
<comment type="caution">
    <text evidence="1">The sequence shown here is derived from an EMBL/GenBank/DDBJ whole genome shotgun (WGS) entry which is preliminary data.</text>
</comment>
<reference evidence="1 2" key="1">
    <citation type="journal article" date="2021" name="Front. Genet.">
        <title>Chromosome-Level Genome Assembly Reveals Significant Gene Expansion in the Toll and IMD Signaling Pathways of Dendrolimus kikuchii.</title>
        <authorList>
            <person name="Zhou J."/>
            <person name="Wu P."/>
            <person name="Xiong Z."/>
            <person name="Liu N."/>
            <person name="Zhao N."/>
            <person name="Ji M."/>
            <person name="Qiu Y."/>
            <person name="Yang B."/>
        </authorList>
    </citation>
    <scope>NUCLEOTIDE SEQUENCE [LARGE SCALE GENOMIC DNA]</scope>
    <source>
        <strain evidence="1">Ann1</strain>
    </source>
</reference>
<organism evidence="1 2">
    <name type="scientific">Dendrolimus kikuchii</name>
    <dbReference type="NCBI Taxonomy" id="765133"/>
    <lineage>
        <taxon>Eukaryota</taxon>
        <taxon>Metazoa</taxon>
        <taxon>Ecdysozoa</taxon>
        <taxon>Arthropoda</taxon>
        <taxon>Hexapoda</taxon>
        <taxon>Insecta</taxon>
        <taxon>Pterygota</taxon>
        <taxon>Neoptera</taxon>
        <taxon>Endopterygota</taxon>
        <taxon>Lepidoptera</taxon>
        <taxon>Glossata</taxon>
        <taxon>Ditrysia</taxon>
        <taxon>Bombycoidea</taxon>
        <taxon>Lasiocampidae</taxon>
        <taxon>Dendrolimus</taxon>
    </lineage>
</organism>
<keyword evidence="2" id="KW-1185">Reference proteome</keyword>
<evidence type="ECO:0000313" key="2">
    <source>
        <dbReference type="Proteomes" id="UP000824533"/>
    </source>
</evidence>
<sequence length="969" mass="109699">MESPKIVYKYYSNPAFSANSELIFAQRTSTAKIITPARRMPPLGANSPRKTKEINTRIMRTDISDNPLRISPAGRREEPPELPPKPLKFQQRNFQRQSSLIYKPTKVVRCRTRSEDLEMAQFRQARSKNRSVLSDNDIDCELEDFEDYSPTKKRIVEADISEIQEYNVDAPDDNEMKEIPTEIVKTVNGKVHRYAIVPSDDEEPRKNIRFTSPDMTMKNLIATQKLHELLSTPRKLKSYASQPSIRITPNKSVQERTPQKLVSSTPTQGITPSKSCANLTIRSAATSPISPKAQQKLNYGYPEEFPRQDVFVTSFREKELERDAVRESRRAKERGKTTAVIVPRVADPPSIYSDDTYKSIASIKNVNAATASLTIAALMLTLCGGLTTGLSFYMMYAMGRRYYLDFNVLSGFICFLLGLLGFRSRRHHLLPNRNYISGYIVLSSFSLLSAFGLLILLSVQPSPGSALNDITSGAVCAFNCLEFKTITNPKVTMSDPHIREAAESLLSSVTTPQNRSYNHSQSVNLVNEDLVAGHRPQGRMSTVRRFFCLFVTFDLLFTSLMWLICVMMRGETLRQIFDREIIHYDIKVSLFDVVMLAISRFTLLLLFYALLYINNWSIIALSTSVTCAFLIAKVFVFNWLNAAQPVYQVFLILTSFTLSWGEAWFLDFRVLPQELQAKTILESIIHQNTSERTPLLHPTHAVPQSAYAESTVKWFSPVETPESSPRPRRPGEQVILTQEQIDEYKSQADESMYTAWRVINLPNWNVEKKGAQKGDVVESRQTEAYGKVYRFTGLVECPAKFLYEEFKNNLTKLPEWNPTILKSELIKELGDGVDLSYQVTAGGGRGIIAPRDFVILRRTAQLSRDGRIVDGEPYAYISSGVSVAVPGFPPNKDMVRGHNKVGCWFLKPKMVQTSGGKIEHYTTFQWLMCCDLKGKIPQFVLDAAFGTVMCDYITHVRKFAAVAKSQGKF</sequence>
<evidence type="ECO:0000313" key="1">
    <source>
        <dbReference type="EMBL" id="KAJ0170171.1"/>
    </source>
</evidence>
<accession>A0ACC1CF38</accession>